<dbReference type="InterPro" id="IPR001138">
    <property type="entry name" value="Zn2Cys6_DnaBD"/>
</dbReference>
<name>A0AA38RR29_9PEZI</name>
<evidence type="ECO:0000259" key="11">
    <source>
        <dbReference type="PROSITE" id="PS50048"/>
    </source>
</evidence>
<keyword evidence="5" id="KW-0010">Activator</keyword>
<dbReference type="InterPro" id="IPR007219">
    <property type="entry name" value="XnlR_reg_dom"/>
</dbReference>
<dbReference type="Proteomes" id="UP001174694">
    <property type="component" value="Unassembled WGS sequence"/>
</dbReference>
<keyword evidence="1" id="KW-0479">Metal-binding</keyword>
<dbReference type="EMBL" id="JANBVO010000003">
    <property type="protein sequence ID" value="KAJ9155719.1"/>
    <property type="molecule type" value="Genomic_DNA"/>
</dbReference>
<feature type="region of interest" description="Disordered" evidence="9">
    <location>
        <begin position="1"/>
        <end position="53"/>
    </location>
</feature>
<comment type="similarity">
    <text evidence="8">Belongs to the xlnR/xlr1 family.</text>
</comment>
<dbReference type="InterPro" id="IPR051439">
    <property type="entry name" value="XlnR/Xlr1"/>
</dbReference>
<dbReference type="Pfam" id="PF00172">
    <property type="entry name" value="Zn_clus"/>
    <property type="match status" value="1"/>
</dbReference>
<feature type="transmembrane region" description="Helical" evidence="10">
    <location>
        <begin position="749"/>
        <end position="769"/>
    </location>
</feature>
<dbReference type="PROSITE" id="PS50048">
    <property type="entry name" value="ZN2_CY6_FUNGAL_2"/>
    <property type="match status" value="1"/>
</dbReference>
<dbReference type="SUPFAM" id="SSF57701">
    <property type="entry name" value="Zn2/Cys6 DNA-binding domain"/>
    <property type="match status" value="1"/>
</dbReference>
<keyword evidence="10" id="KW-1133">Transmembrane helix</keyword>
<proteinExistence type="inferred from homology"/>
<sequence length="850" mass="93930">MEVEIGPPPQEERADSAPLAEGDELNQEHARPRKRTRRACDKCSSSRTRCDGEFPCRRCEDYGYTCRYNREIKKRGRVPTALVNHSSVQSDSSQSGAPQSIKDQQPGPVSPSPPLRSPDAGLGHVHFVQPQARQCPAPDDEVTTQAAVVATQSVSTTTANPAPYLTSPGFTGPNQPLQLAAILDPSAEQQMSRAPQESPSHVTAVQGRINDAEVAVVSDDSIGYPSPANGISATQRPVNGHHHHHGSFGNFVPRQPDRGSFSTSTAPEGSIPEVQRVNSLYQAPSSDCRYRCLDPVLPYIRDIIPAAVACDLLDVYFTEPGSSLFRCASPYILTRIFRKKSLLRPLNPRPMTPALLATMLWCSAQTADIVLLHVPGSRAKICNSLYELATSLISDRDPDKWRRIHGGLRVESDQQQSQYSYLTTLPNITALNEPAGVIDDVLTFILLSIAVSGGDFKSDCFKWWSKAVRLALALQLHREDEHCPARMSPCVNPLCSCRREQESLTLASAELREERRRVFWLLYCLDRHLALSFNTVLCIPDSYCEIYAPLPETVWENLDSTPPKDVPPRVLGPPTTVTGTGFFEYFLPLMAILGDIIEVHHRRQHPRLGGLDDSRAVAVISDLLANCERSIEKLGRESDTGDFVSATASGPSIKDLLTGLPLQATPPGTAAPGLTRHRDRSRLQLVAAYSTHILHVLHVLLHGKWDAISMLDDDDDWITSARFNDCATHAIAASQAVSSILKSDPELTFMPYLFGIYLLHGSFILLLFADRMPQLGPNQSVEQACETIIRAHEVCVVTLSTEFQKNFRKVLRSTLYSVRGSSPTEWEEHRARRRALSLYRWTKGAKGLGL</sequence>
<evidence type="ECO:0000256" key="7">
    <source>
        <dbReference type="ARBA" id="ARBA00023242"/>
    </source>
</evidence>
<evidence type="ECO:0000313" key="13">
    <source>
        <dbReference type="Proteomes" id="UP001174694"/>
    </source>
</evidence>
<dbReference type="PANTHER" id="PTHR47663:SF1">
    <property type="entry name" value="XYLANOLYTIC TRANSCRIPTIONAL ACTIVATOR XLNR-RELATED"/>
    <property type="match status" value="1"/>
</dbReference>
<dbReference type="GO" id="GO:0000981">
    <property type="term" value="F:DNA-binding transcription factor activity, RNA polymerase II-specific"/>
    <property type="evidence" value="ECO:0007669"/>
    <property type="project" value="InterPro"/>
</dbReference>
<dbReference type="SMART" id="SM00906">
    <property type="entry name" value="Fungal_trans"/>
    <property type="match status" value="1"/>
</dbReference>
<gene>
    <name evidence="12" type="ORF">NKR23_g1903</name>
</gene>
<dbReference type="GO" id="GO:0008270">
    <property type="term" value="F:zinc ion binding"/>
    <property type="evidence" value="ECO:0007669"/>
    <property type="project" value="InterPro"/>
</dbReference>
<feature type="region of interest" description="Disordered" evidence="9">
    <location>
        <begin position="228"/>
        <end position="269"/>
    </location>
</feature>
<keyword evidence="6" id="KW-0804">Transcription</keyword>
<evidence type="ECO:0000256" key="10">
    <source>
        <dbReference type="SAM" id="Phobius"/>
    </source>
</evidence>
<evidence type="ECO:0000256" key="5">
    <source>
        <dbReference type="ARBA" id="ARBA00023159"/>
    </source>
</evidence>
<keyword evidence="4" id="KW-0238">DNA-binding</keyword>
<keyword evidence="10" id="KW-0472">Membrane</keyword>
<evidence type="ECO:0000256" key="8">
    <source>
        <dbReference type="ARBA" id="ARBA00037990"/>
    </source>
</evidence>
<protein>
    <submittedName>
        <fullName evidence="12">Transcriptional activator xlnR</fullName>
    </submittedName>
</protein>
<reference evidence="12" key="1">
    <citation type="submission" date="2022-07" db="EMBL/GenBank/DDBJ databases">
        <title>Fungi with potential for degradation of polypropylene.</title>
        <authorList>
            <person name="Gostincar C."/>
        </authorList>
    </citation>
    <scope>NUCLEOTIDE SEQUENCE</scope>
    <source>
        <strain evidence="12">EXF-13308</strain>
    </source>
</reference>
<dbReference type="AlphaFoldDB" id="A0AA38RR29"/>
<evidence type="ECO:0000256" key="1">
    <source>
        <dbReference type="ARBA" id="ARBA00022723"/>
    </source>
</evidence>
<dbReference type="GO" id="GO:0003677">
    <property type="term" value="F:DNA binding"/>
    <property type="evidence" value="ECO:0007669"/>
    <property type="project" value="UniProtKB-KW"/>
</dbReference>
<keyword evidence="2" id="KW-0862">Zinc</keyword>
<keyword evidence="10" id="KW-0812">Transmembrane</keyword>
<evidence type="ECO:0000256" key="6">
    <source>
        <dbReference type="ARBA" id="ARBA00023163"/>
    </source>
</evidence>
<dbReference type="Pfam" id="PF04082">
    <property type="entry name" value="Fungal_trans"/>
    <property type="match status" value="1"/>
</dbReference>
<organism evidence="12 13">
    <name type="scientific">Pleurostoma richardsiae</name>
    <dbReference type="NCBI Taxonomy" id="41990"/>
    <lineage>
        <taxon>Eukaryota</taxon>
        <taxon>Fungi</taxon>
        <taxon>Dikarya</taxon>
        <taxon>Ascomycota</taxon>
        <taxon>Pezizomycotina</taxon>
        <taxon>Sordariomycetes</taxon>
        <taxon>Sordariomycetidae</taxon>
        <taxon>Calosphaeriales</taxon>
        <taxon>Pleurostomataceae</taxon>
        <taxon>Pleurostoma</taxon>
    </lineage>
</organism>
<dbReference type="InterPro" id="IPR036864">
    <property type="entry name" value="Zn2-C6_fun-type_DNA-bd_sf"/>
</dbReference>
<dbReference type="Gene3D" id="4.10.240.10">
    <property type="entry name" value="Zn(2)-C6 fungal-type DNA-binding domain"/>
    <property type="match status" value="1"/>
</dbReference>
<feature type="domain" description="Zn(2)-C6 fungal-type" evidence="11">
    <location>
        <begin position="39"/>
        <end position="68"/>
    </location>
</feature>
<evidence type="ECO:0000256" key="2">
    <source>
        <dbReference type="ARBA" id="ARBA00022833"/>
    </source>
</evidence>
<dbReference type="CDD" id="cd12148">
    <property type="entry name" value="fungal_TF_MHR"/>
    <property type="match status" value="1"/>
</dbReference>
<dbReference type="SMART" id="SM00066">
    <property type="entry name" value="GAL4"/>
    <property type="match status" value="1"/>
</dbReference>
<feature type="region of interest" description="Disordered" evidence="9">
    <location>
        <begin position="84"/>
        <end position="122"/>
    </location>
</feature>
<feature type="compositionally biased region" description="Low complexity" evidence="9">
    <location>
        <begin position="86"/>
        <end position="95"/>
    </location>
</feature>
<comment type="caution">
    <text evidence="12">The sequence shown here is derived from an EMBL/GenBank/DDBJ whole genome shotgun (WGS) entry which is preliminary data.</text>
</comment>
<evidence type="ECO:0000256" key="4">
    <source>
        <dbReference type="ARBA" id="ARBA00023125"/>
    </source>
</evidence>
<keyword evidence="13" id="KW-1185">Reference proteome</keyword>
<dbReference type="CDD" id="cd00067">
    <property type="entry name" value="GAL4"/>
    <property type="match status" value="1"/>
</dbReference>
<keyword evidence="3" id="KW-0805">Transcription regulation</keyword>
<dbReference type="PANTHER" id="PTHR47663">
    <property type="entry name" value="XYLANOLYTIC TRANSCRIPTIONAL ACTIVATOR XLNR-RELATED"/>
    <property type="match status" value="1"/>
</dbReference>
<evidence type="ECO:0000313" key="12">
    <source>
        <dbReference type="EMBL" id="KAJ9155719.1"/>
    </source>
</evidence>
<dbReference type="GO" id="GO:0006351">
    <property type="term" value="P:DNA-templated transcription"/>
    <property type="evidence" value="ECO:0007669"/>
    <property type="project" value="InterPro"/>
</dbReference>
<dbReference type="PROSITE" id="PS00463">
    <property type="entry name" value="ZN2_CY6_FUNGAL_1"/>
    <property type="match status" value="1"/>
</dbReference>
<evidence type="ECO:0000256" key="3">
    <source>
        <dbReference type="ARBA" id="ARBA00023015"/>
    </source>
</evidence>
<accession>A0AA38RR29</accession>
<keyword evidence="7" id="KW-0539">Nucleus</keyword>
<evidence type="ECO:0000256" key="9">
    <source>
        <dbReference type="SAM" id="MobiDB-lite"/>
    </source>
</evidence>